<comment type="caution">
    <text evidence="2">The sequence shown here is derived from an EMBL/GenBank/DDBJ whole genome shotgun (WGS) entry which is preliminary data.</text>
</comment>
<dbReference type="EMBL" id="VNJK01000007">
    <property type="protein sequence ID" value="TVX85615.1"/>
    <property type="molecule type" value="Genomic_DNA"/>
</dbReference>
<accession>A0A559ID92</accession>
<proteinExistence type="predicted"/>
<dbReference type="AlphaFoldDB" id="A0A559ID92"/>
<evidence type="ECO:0000313" key="3">
    <source>
        <dbReference type="Proteomes" id="UP000318102"/>
    </source>
</evidence>
<dbReference type="RefSeq" id="WP_144995159.1">
    <property type="nucleotide sequence ID" value="NZ_VNJK01000007.1"/>
</dbReference>
<keyword evidence="3" id="KW-1185">Reference proteome</keyword>
<evidence type="ECO:0000256" key="1">
    <source>
        <dbReference type="SAM" id="Phobius"/>
    </source>
</evidence>
<reference evidence="2 3" key="1">
    <citation type="submission" date="2019-07" db="EMBL/GenBank/DDBJ databases">
        <authorList>
            <person name="Kim J."/>
        </authorList>
    </citation>
    <scope>NUCLEOTIDE SEQUENCE [LARGE SCALE GENOMIC DNA]</scope>
    <source>
        <strain evidence="2 3">N4</strain>
    </source>
</reference>
<keyword evidence="1" id="KW-1133">Transmembrane helix</keyword>
<organism evidence="2 3">
    <name type="scientific">Paenibacillus agilis</name>
    <dbReference type="NCBI Taxonomy" id="3020863"/>
    <lineage>
        <taxon>Bacteria</taxon>
        <taxon>Bacillati</taxon>
        <taxon>Bacillota</taxon>
        <taxon>Bacilli</taxon>
        <taxon>Bacillales</taxon>
        <taxon>Paenibacillaceae</taxon>
        <taxon>Paenibacillus</taxon>
    </lineage>
</organism>
<keyword evidence="1" id="KW-0812">Transmembrane</keyword>
<evidence type="ECO:0000313" key="2">
    <source>
        <dbReference type="EMBL" id="TVX85615.1"/>
    </source>
</evidence>
<protein>
    <submittedName>
        <fullName evidence="2">Uncharacterized protein</fullName>
    </submittedName>
</protein>
<feature type="transmembrane region" description="Helical" evidence="1">
    <location>
        <begin position="6"/>
        <end position="24"/>
    </location>
</feature>
<keyword evidence="1" id="KW-0472">Membrane</keyword>
<sequence>MSKYLTLIFATIVALGLLYIYPIFKNYDQMDQIAFNITQKATTEFVDAVRSKGYITPVMYEDFMEALDTTNNMYDIQMQHDEKKYNPKYGDPADPNSFQGDFDVYYDSFFTDEIMNVLFPDNEKDMNDPSRRYVLRMYDYFAVTVKNTNTTNATLMRDFLTNSITPDPTRIYIPYGGMVLNENS</sequence>
<dbReference type="Proteomes" id="UP000318102">
    <property type="component" value="Unassembled WGS sequence"/>
</dbReference>
<name>A0A559ID92_9BACL</name>
<dbReference type="OrthoDB" id="2082320at2"/>
<gene>
    <name evidence="2" type="ORF">FPZ44_25005</name>
</gene>